<reference evidence="2 3" key="1">
    <citation type="submission" date="2022-01" db="EMBL/GenBank/DDBJ databases">
        <authorList>
            <person name="Xiong W."/>
            <person name="Schranz E."/>
        </authorList>
    </citation>
    <scope>NUCLEOTIDE SEQUENCE [LARGE SCALE GENOMIC DNA]</scope>
</reference>
<protein>
    <recommendedName>
        <fullName evidence="4">Ubiquitin-like protease family profile domain-containing protein</fullName>
    </recommendedName>
</protein>
<dbReference type="Proteomes" id="UP001157418">
    <property type="component" value="Unassembled WGS sequence"/>
</dbReference>
<evidence type="ECO:0000256" key="1">
    <source>
        <dbReference type="SAM" id="MobiDB-lite"/>
    </source>
</evidence>
<evidence type="ECO:0000313" key="2">
    <source>
        <dbReference type="EMBL" id="CAH1452067.1"/>
    </source>
</evidence>
<dbReference type="EMBL" id="CAKMRJ010005745">
    <property type="protein sequence ID" value="CAH1452067.1"/>
    <property type="molecule type" value="Genomic_DNA"/>
</dbReference>
<sequence>MGFGDLLKMKMTEVPGALSRYVVDKFDPTKMKIVLREGVEIDVTRESVNQMLGFPLGKKQFSKLPFRKENDKCYDEWTEQFENKKMIRLHEIKMNIVTSDNADMNFQMNFIGLLINSLIESSSCGKANTYPLNYIMKNTNISNIDWCSYLLNCLVKTKRSFDSSNPTSYFVGPSAFLVLLYVDRVHCSVVIAKRKRPVIYHWTSEKMKLREIYEKEIVKQFGTGDLNEDFVEEDINQEDYEQMILMKIRKINLLIENGINNFPTSVRLNHLKSMLNEFFNDEDQIAQEDNINNDDDDEHDEHDEDDGDDEDNDNVKD</sequence>
<proteinExistence type="predicted"/>
<gene>
    <name evidence="2" type="ORF">LVIROSA_LOCUS37391</name>
</gene>
<comment type="caution">
    <text evidence="2">The sequence shown here is derived from an EMBL/GenBank/DDBJ whole genome shotgun (WGS) entry which is preliminary data.</text>
</comment>
<name>A0AAU9PPT6_9ASTR</name>
<feature type="region of interest" description="Disordered" evidence="1">
    <location>
        <begin position="284"/>
        <end position="317"/>
    </location>
</feature>
<dbReference type="PANTHER" id="PTHR34835:SF90">
    <property type="entry name" value="AMINOTRANSFERASE-LIKE PLANT MOBILE DOMAIN-CONTAINING PROTEIN"/>
    <property type="match status" value="1"/>
</dbReference>
<dbReference type="PANTHER" id="PTHR34835">
    <property type="entry name" value="OS07G0283600 PROTEIN-RELATED"/>
    <property type="match status" value="1"/>
</dbReference>
<evidence type="ECO:0000313" key="3">
    <source>
        <dbReference type="Proteomes" id="UP001157418"/>
    </source>
</evidence>
<accession>A0AAU9PPT6</accession>
<dbReference type="AlphaFoldDB" id="A0AAU9PPT6"/>
<keyword evidence="3" id="KW-1185">Reference proteome</keyword>
<evidence type="ECO:0008006" key="4">
    <source>
        <dbReference type="Google" id="ProtNLM"/>
    </source>
</evidence>
<organism evidence="2 3">
    <name type="scientific">Lactuca virosa</name>
    <dbReference type="NCBI Taxonomy" id="75947"/>
    <lineage>
        <taxon>Eukaryota</taxon>
        <taxon>Viridiplantae</taxon>
        <taxon>Streptophyta</taxon>
        <taxon>Embryophyta</taxon>
        <taxon>Tracheophyta</taxon>
        <taxon>Spermatophyta</taxon>
        <taxon>Magnoliopsida</taxon>
        <taxon>eudicotyledons</taxon>
        <taxon>Gunneridae</taxon>
        <taxon>Pentapetalae</taxon>
        <taxon>asterids</taxon>
        <taxon>campanulids</taxon>
        <taxon>Asterales</taxon>
        <taxon>Asteraceae</taxon>
        <taxon>Cichorioideae</taxon>
        <taxon>Cichorieae</taxon>
        <taxon>Lactucinae</taxon>
        <taxon>Lactuca</taxon>
    </lineage>
</organism>